<proteinExistence type="predicted"/>
<evidence type="ECO:0000313" key="2">
    <source>
        <dbReference type="Proteomes" id="UP000789525"/>
    </source>
</evidence>
<feature type="non-terminal residue" evidence="1">
    <location>
        <position position="105"/>
    </location>
</feature>
<organism evidence="1 2">
    <name type="scientific">Acaulospora colombiana</name>
    <dbReference type="NCBI Taxonomy" id="27376"/>
    <lineage>
        <taxon>Eukaryota</taxon>
        <taxon>Fungi</taxon>
        <taxon>Fungi incertae sedis</taxon>
        <taxon>Mucoromycota</taxon>
        <taxon>Glomeromycotina</taxon>
        <taxon>Glomeromycetes</taxon>
        <taxon>Diversisporales</taxon>
        <taxon>Acaulosporaceae</taxon>
        <taxon>Acaulospora</taxon>
    </lineage>
</organism>
<protein>
    <submittedName>
        <fullName evidence="1">12005_t:CDS:1</fullName>
    </submittedName>
</protein>
<accession>A0ACA9LNK5</accession>
<dbReference type="EMBL" id="CAJVPT010007425">
    <property type="protein sequence ID" value="CAG8541459.1"/>
    <property type="molecule type" value="Genomic_DNA"/>
</dbReference>
<evidence type="ECO:0000313" key="1">
    <source>
        <dbReference type="EMBL" id="CAG8541459.1"/>
    </source>
</evidence>
<keyword evidence="2" id="KW-1185">Reference proteome</keyword>
<gene>
    <name evidence="1" type="ORF">ACOLOM_LOCUS4489</name>
</gene>
<sequence length="105" mass="11446">MESDDGDEFGVMQVKSTVIARKYPPLDAVVELQVQTLDLGFLLTEDYEPTALALAYRPMSFLPSPIYSPNSHEHAELPAPDGTKLNPRAKKFAWATALSAILGVA</sequence>
<comment type="caution">
    <text evidence="1">The sequence shown here is derived from an EMBL/GenBank/DDBJ whole genome shotgun (WGS) entry which is preliminary data.</text>
</comment>
<reference evidence="1" key="1">
    <citation type="submission" date="2021-06" db="EMBL/GenBank/DDBJ databases">
        <authorList>
            <person name="Kallberg Y."/>
            <person name="Tangrot J."/>
            <person name="Rosling A."/>
        </authorList>
    </citation>
    <scope>NUCLEOTIDE SEQUENCE</scope>
    <source>
        <strain evidence="1">CL356</strain>
    </source>
</reference>
<dbReference type="Proteomes" id="UP000789525">
    <property type="component" value="Unassembled WGS sequence"/>
</dbReference>
<name>A0ACA9LNK5_9GLOM</name>